<dbReference type="CDD" id="cd01392">
    <property type="entry name" value="HTH_LacI"/>
    <property type="match status" value="1"/>
</dbReference>
<dbReference type="RefSeq" id="WP_210007333.1">
    <property type="nucleotide sequence ID" value="NZ_BSEO01000014.1"/>
</dbReference>
<keyword evidence="3" id="KW-0804">Transcription</keyword>
<dbReference type="AlphaFoldDB" id="A0A9W6M433"/>
<dbReference type="SUPFAM" id="SSF47413">
    <property type="entry name" value="lambda repressor-like DNA-binding domains"/>
    <property type="match status" value="1"/>
</dbReference>
<dbReference type="InterPro" id="IPR046335">
    <property type="entry name" value="LacI/GalR-like_sensor"/>
</dbReference>
<comment type="caution">
    <text evidence="5">The sequence shown here is derived from an EMBL/GenBank/DDBJ whole genome shotgun (WGS) entry which is preliminary data.</text>
</comment>
<dbReference type="InterPro" id="IPR028082">
    <property type="entry name" value="Peripla_BP_I"/>
</dbReference>
<evidence type="ECO:0000313" key="6">
    <source>
        <dbReference type="Proteomes" id="UP001142317"/>
    </source>
</evidence>
<gene>
    <name evidence="5" type="primary">cytR</name>
    <name evidence="5" type="ORF">GCM10017586_28760</name>
</gene>
<dbReference type="InterPro" id="IPR000843">
    <property type="entry name" value="HTH_LacI"/>
</dbReference>
<reference evidence="5" key="2">
    <citation type="submission" date="2023-01" db="EMBL/GenBank/DDBJ databases">
        <authorList>
            <person name="Sun Q."/>
            <person name="Evtushenko L."/>
        </authorList>
    </citation>
    <scope>NUCLEOTIDE SEQUENCE</scope>
    <source>
        <strain evidence="5">VKM Ac-1447</strain>
    </source>
</reference>
<evidence type="ECO:0000256" key="1">
    <source>
        <dbReference type="ARBA" id="ARBA00023015"/>
    </source>
</evidence>
<name>A0A9W6M433_9MICO</name>
<keyword evidence="2" id="KW-0238">DNA-binding</keyword>
<dbReference type="PROSITE" id="PS50932">
    <property type="entry name" value="HTH_LACI_2"/>
    <property type="match status" value="1"/>
</dbReference>
<dbReference type="EMBL" id="BSEO01000014">
    <property type="protein sequence ID" value="GLJ81193.1"/>
    <property type="molecule type" value="Genomic_DNA"/>
</dbReference>
<evidence type="ECO:0000259" key="4">
    <source>
        <dbReference type="PROSITE" id="PS50932"/>
    </source>
</evidence>
<dbReference type="GO" id="GO:0000976">
    <property type="term" value="F:transcription cis-regulatory region binding"/>
    <property type="evidence" value="ECO:0007669"/>
    <property type="project" value="TreeGrafter"/>
</dbReference>
<dbReference type="PANTHER" id="PTHR30146">
    <property type="entry name" value="LACI-RELATED TRANSCRIPTIONAL REPRESSOR"/>
    <property type="match status" value="1"/>
</dbReference>
<evidence type="ECO:0000313" key="5">
    <source>
        <dbReference type="EMBL" id="GLJ81193.1"/>
    </source>
</evidence>
<dbReference type="SMART" id="SM00354">
    <property type="entry name" value="HTH_LACI"/>
    <property type="match status" value="1"/>
</dbReference>
<dbReference type="Gene3D" id="1.10.260.40">
    <property type="entry name" value="lambda repressor-like DNA-binding domains"/>
    <property type="match status" value="1"/>
</dbReference>
<evidence type="ECO:0000256" key="2">
    <source>
        <dbReference type="ARBA" id="ARBA00023125"/>
    </source>
</evidence>
<organism evidence="5 6">
    <name type="scientific">Microbacterium imperiale</name>
    <dbReference type="NCBI Taxonomy" id="33884"/>
    <lineage>
        <taxon>Bacteria</taxon>
        <taxon>Bacillati</taxon>
        <taxon>Actinomycetota</taxon>
        <taxon>Actinomycetes</taxon>
        <taxon>Micrococcales</taxon>
        <taxon>Microbacteriaceae</taxon>
        <taxon>Microbacterium</taxon>
    </lineage>
</organism>
<reference evidence="5" key="1">
    <citation type="journal article" date="2014" name="Int. J. Syst. Evol. Microbiol.">
        <title>Complete genome sequence of Corynebacterium casei LMG S-19264T (=DSM 44701T), isolated from a smear-ripened cheese.</title>
        <authorList>
            <consortium name="US DOE Joint Genome Institute (JGI-PGF)"/>
            <person name="Walter F."/>
            <person name="Albersmeier A."/>
            <person name="Kalinowski J."/>
            <person name="Ruckert C."/>
        </authorList>
    </citation>
    <scope>NUCLEOTIDE SEQUENCE</scope>
    <source>
        <strain evidence="5">VKM Ac-1447</strain>
    </source>
</reference>
<dbReference type="Pfam" id="PF00356">
    <property type="entry name" value="LacI"/>
    <property type="match status" value="1"/>
</dbReference>
<dbReference type="PANTHER" id="PTHR30146:SF109">
    <property type="entry name" value="HTH-TYPE TRANSCRIPTIONAL REGULATOR GALS"/>
    <property type="match status" value="1"/>
</dbReference>
<evidence type="ECO:0000256" key="3">
    <source>
        <dbReference type="ARBA" id="ARBA00023163"/>
    </source>
</evidence>
<dbReference type="Proteomes" id="UP001142317">
    <property type="component" value="Unassembled WGS sequence"/>
</dbReference>
<protein>
    <submittedName>
        <fullName evidence="5">LacI family transcriptional regulator</fullName>
    </submittedName>
</protein>
<dbReference type="Gene3D" id="3.40.50.2300">
    <property type="match status" value="2"/>
</dbReference>
<feature type="domain" description="HTH lacI-type" evidence="4">
    <location>
        <begin position="6"/>
        <end position="60"/>
    </location>
</feature>
<keyword evidence="6" id="KW-1185">Reference proteome</keyword>
<dbReference type="CDD" id="cd06267">
    <property type="entry name" value="PBP1_LacI_sugar_binding-like"/>
    <property type="match status" value="1"/>
</dbReference>
<sequence>MAIGRPTVYDVAERAGVSIATVSFAFRRPDKVRSETREVVLRVARELGYVPSGSARNLARGRTGVLGLHLFDLLVESATPLELDPARPVPPERGRLTDLADLDLDGGLLAWDSDEDSRRSEPRTFPLYVDEIQRGFVLECKRNGSAVLLSTGGLGASEIADTAGQVDGLAILPGATVNASLGSVASTLPVVVLSSPIGHAHHVLADNVGGERMLVDHFVRTHGARSFGWIDAPAGFDTDERRTAFFDAVAAHPGASAEVLDVVDLERAPSFPELTGRIRAGALPDALLCATDQLALATLDVLHAHGVDVPRQVGLAGFDGIQAARMSTPPLTTVRQPMELMGRLAAHLLLNDPADGTLDRRSVRVEVELRVGGSCGCEAGAVSR</sequence>
<dbReference type="SUPFAM" id="SSF53822">
    <property type="entry name" value="Periplasmic binding protein-like I"/>
    <property type="match status" value="1"/>
</dbReference>
<dbReference type="InterPro" id="IPR010982">
    <property type="entry name" value="Lambda_DNA-bd_dom_sf"/>
</dbReference>
<dbReference type="Pfam" id="PF13377">
    <property type="entry name" value="Peripla_BP_3"/>
    <property type="match status" value="1"/>
</dbReference>
<keyword evidence="1" id="KW-0805">Transcription regulation</keyword>
<proteinExistence type="predicted"/>
<accession>A0A9W6M433</accession>
<dbReference type="GO" id="GO:0003700">
    <property type="term" value="F:DNA-binding transcription factor activity"/>
    <property type="evidence" value="ECO:0007669"/>
    <property type="project" value="TreeGrafter"/>
</dbReference>